<proteinExistence type="predicted"/>
<evidence type="ECO:0000313" key="3">
    <source>
        <dbReference type="Proteomes" id="UP001108027"/>
    </source>
</evidence>
<dbReference type="CDD" id="cd07313">
    <property type="entry name" value="terB_like_2"/>
    <property type="match status" value="1"/>
</dbReference>
<evidence type="ECO:0000313" key="2">
    <source>
        <dbReference type="EMBL" id="MCC4308520.1"/>
    </source>
</evidence>
<keyword evidence="3" id="KW-1185">Reference proteome</keyword>
<accession>A0A9Q3YP65</accession>
<evidence type="ECO:0000259" key="1">
    <source>
        <dbReference type="Pfam" id="PF05099"/>
    </source>
</evidence>
<dbReference type="InterPro" id="IPR029024">
    <property type="entry name" value="TerB-like"/>
</dbReference>
<dbReference type="Proteomes" id="UP001108027">
    <property type="component" value="Unassembled WGS sequence"/>
</dbReference>
<comment type="caution">
    <text evidence="2">The sequence shown here is derived from an EMBL/GenBank/DDBJ whole genome shotgun (WGS) entry which is preliminary data.</text>
</comment>
<reference evidence="2" key="1">
    <citation type="submission" date="2021-10" db="EMBL/GenBank/DDBJ databases">
        <title>The diversity and Nitrogen Metabolism of Culturable Nitrate-Utilizing Bacteria Within the Oxygen Minimum Zone of the Changjiang (Yangtze River)Estuary.</title>
        <authorList>
            <person name="Zhang D."/>
            <person name="Zheng J."/>
            <person name="Liu S."/>
            <person name="He W."/>
        </authorList>
    </citation>
    <scope>NUCLEOTIDE SEQUENCE</scope>
    <source>
        <strain evidence="2">FXH-223</strain>
    </source>
</reference>
<dbReference type="Gene3D" id="1.10.3680.10">
    <property type="entry name" value="TerB-like"/>
    <property type="match status" value="1"/>
</dbReference>
<dbReference type="AlphaFoldDB" id="A0A9Q3YP65"/>
<dbReference type="EMBL" id="JAJGNA010000007">
    <property type="protein sequence ID" value="MCC4308520.1"/>
    <property type="molecule type" value="Genomic_DNA"/>
</dbReference>
<dbReference type="InterPro" id="IPR007791">
    <property type="entry name" value="DjlA_N"/>
</dbReference>
<dbReference type="Pfam" id="PF05099">
    <property type="entry name" value="TerB"/>
    <property type="match status" value="1"/>
</dbReference>
<protein>
    <submittedName>
        <fullName evidence="2">TerB family tellurite resistance protein</fullName>
    </submittedName>
</protein>
<name>A0A9Q3YP65_9GAMM</name>
<dbReference type="SUPFAM" id="SSF158682">
    <property type="entry name" value="TerB-like"/>
    <property type="match status" value="1"/>
</dbReference>
<dbReference type="RefSeq" id="WP_228233689.1">
    <property type="nucleotide sequence ID" value="NZ_ARXL01000006.1"/>
</dbReference>
<feature type="domain" description="Co-chaperone DjlA N-terminal" evidence="1">
    <location>
        <begin position="24"/>
        <end position="137"/>
    </location>
</feature>
<organism evidence="2 3">
    <name type="scientific">Alloalcanivorax marinus</name>
    <dbReference type="NCBI Taxonomy" id="1177169"/>
    <lineage>
        <taxon>Bacteria</taxon>
        <taxon>Pseudomonadati</taxon>
        <taxon>Pseudomonadota</taxon>
        <taxon>Gammaproteobacteria</taxon>
        <taxon>Oceanospirillales</taxon>
        <taxon>Alcanivoracaceae</taxon>
        <taxon>Alloalcanivorax</taxon>
    </lineage>
</organism>
<sequence>MKWLARLFPTDDRASETSTDDLHRAAAALLMEVARTDGEVDEREERLLIQAVQRHWRLDDTEMADIVSELRERVEAATDLFEFTRPLRERWDPETRVRLIYDMWAIAAADGKADVHEEQLIRRVSELLYVSHGDYIRGKMAALGEDG</sequence>
<gene>
    <name evidence="2" type="ORF">LL252_08035</name>
</gene>